<dbReference type="InterPro" id="IPR036653">
    <property type="entry name" value="CinA-like_C"/>
</dbReference>
<name>A0A0R1VDA7_9LACO</name>
<accession>A0A0R1VDA7</accession>
<protein>
    <submittedName>
        <fullName evidence="2">Competence damage-inducible protein A</fullName>
    </submittedName>
</protein>
<dbReference type="SUPFAM" id="SSF142433">
    <property type="entry name" value="CinA-like"/>
    <property type="match status" value="1"/>
</dbReference>
<evidence type="ECO:0000313" key="2">
    <source>
        <dbReference type="EMBL" id="KRM03473.1"/>
    </source>
</evidence>
<evidence type="ECO:0000313" key="3">
    <source>
        <dbReference type="Proteomes" id="UP000051739"/>
    </source>
</evidence>
<dbReference type="Proteomes" id="UP000051739">
    <property type="component" value="Unassembled WGS sequence"/>
</dbReference>
<gene>
    <name evidence="2" type="ORF">FC60_GL000795</name>
</gene>
<dbReference type="InterPro" id="IPR008136">
    <property type="entry name" value="CinA_C"/>
</dbReference>
<sequence length="165" mass="17186">MEMLNQQLVNVAQEVVAALKDRQWKITAAESLTAGMFQSTIASVAGASAIFDGGFVTYAASAKANLLKIDPQLIQQHGVVSSLVAGAMAQNASQIMKTQIGVGLSGVAGPDSLEGHSAGTVWLGIAINGQVKTKCLHLDASQGRQAVRQQSVLEALQMVLTELAK</sequence>
<reference evidence="2 3" key="1">
    <citation type="journal article" date="2015" name="Genome Announc.">
        <title>Expanding the biotechnology potential of lactobacilli through comparative genomics of 213 strains and associated genera.</title>
        <authorList>
            <person name="Sun Z."/>
            <person name="Harris H.M."/>
            <person name="McCann A."/>
            <person name="Guo C."/>
            <person name="Argimon S."/>
            <person name="Zhang W."/>
            <person name="Yang X."/>
            <person name="Jeffery I.B."/>
            <person name="Cooney J.C."/>
            <person name="Kagawa T.F."/>
            <person name="Liu W."/>
            <person name="Song Y."/>
            <person name="Salvetti E."/>
            <person name="Wrobel A."/>
            <person name="Rasinkangas P."/>
            <person name="Parkhill J."/>
            <person name="Rea M.C."/>
            <person name="O'Sullivan O."/>
            <person name="Ritari J."/>
            <person name="Douillard F.P."/>
            <person name="Paul Ross R."/>
            <person name="Yang R."/>
            <person name="Briner A.E."/>
            <person name="Felis G.E."/>
            <person name="de Vos W.M."/>
            <person name="Barrangou R."/>
            <person name="Klaenhammer T.R."/>
            <person name="Caufield P.W."/>
            <person name="Cui Y."/>
            <person name="Zhang H."/>
            <person name="O'Toole P.W."/>
        </authorList>
    </citation>
    <scope>NUCLEOTIDE SEQUENCE [LARGE SCALE GENOMIC DNA]</scope>
    <source>
        <strain evidence="2 3">DSM 16045</strain>
    </source>
</reference>
<keyword evidence="3" id="KW-1185">Reference proteome</keyword>
<organism evidence="2 3">
    <name type="scientific">Limosilactobacillus gastricus DSM 16045</name>
    <dbReference type="NCBI Taxonomy" id="1423749"/>
    <lineage>
        <taxon>Bacteria</taxon>
        <taxon>Bacillati</taxon>
        <taxon>Bacillota</taxon>
        <taxon>Bacilli</taxon>
        <taxon>Lactobacillales</taxon>
        <taxon>Lactobacillaceae</taxon>
        <taxon>Limosilactobacillus</taxon>
    </lineage>
</organism>
<comment type="caution">
    <text evidence="2">The sequence shown here is derived from an EMBL/GenBank/DDBJ whole genome shotgun (WGS) entry which is preliminary data.</text>
</comment>
<dbReference type="NCBIfam" id="TIGR00199">
    <property type="entry name" value="PncC_domain"/>
    <property type="match status" value="1"/>
</dbReference>
<dbReference type="Gene3D" id="3.90.950.20">
    <property type="entry name" value="CinA-like"/>
    <property type="match status" value="1"/>
</dbReference>
<dbReference type="RefSeq" id="WP_056936669.1">
    <property type="nucleotide sequence ID" value="NZ_AZFN01000002.1"/>
</dbReference>
<evidence type="ECO:0000259" key="1">
    <source>
        <dbReference type="Pfam" id="PF02464"/>
    </source>
</evidence>
<dbReference type="EMBL" id="AZFN01000002">
    <property type="protein sequence ID" value="KRM03473.1"/>
    <property type="molecule type" value="Genomic_DNA"/>
</dbReference>
<dbReference type="Pfam" id="PF02464">
    <property type="entry name" value="CinA"/>
    <property type="match status" value="1"/>
</dbReference>
<feature type="domain" description="CinA C-terminal" evidence="1">
    <location>
        <begin position="11"/>
        <end position="162"/>
    </location>
</feature>
<dbReference type="PATRIC" id="fig|1423749.3.peg.799"/>
<dbReference type="AlphaFoldDB" id="A0A0R1VDA7"/>
<proteinExistence type="predicted"/>